<evidence type="ECO:0000256" key="10">
    <source>
        <dbReference type="ARBA" id="ARBA00023004"/>
    </source>
</evidence>
<feature type="transmembrane region" description="Helical" evidence="13">
    <location>
        <begin position="15"/>
        <end position="33"/>
    </location>
</feature>
<keyword evidence="8" id="KW-0249">Electron transport</keyword>
<dbReference type="GO" id="GO:0005886">
    <property type="term" value="C:plasma membrane"/>
    <property type="evidence" value="ECO:0007669"/>
    <property type="project" value="UniProtKB-SubCell"/>
</dbReference>
<keyword evidence="16" id="KW-1185">Reference proteome</keyword>
<feature type="transmembrane region" description="Helical" evidence="13">
    <location>
        <begin position="145"/>
        <end position="163"/>
    </location>
</feature>
<accession>A0A9E5MJQ4</accession>
<sequence>MLKNTPQAYGLISKLLHWSIALALVGLFILGLWMVDLGYYDSWYQKAPHYHKSLGIMVATAMLLRLLWRALTPQPQPLVSHRPWEIRLAKIAHILLYLLTFAIVISGYLISTADGRGIAIFNWFTIPALGSFIDNQEDVAGYFHYWLAVSLISLSSLHALAAFKHHFFDKDRTLKRMI</sequence>
<organism evidence="15 16">
    <name type="scientific">Pseudomaricurvus hydrocarbonicus</name>
    <dbReference type="NCBI Taxonomy" id="1470433"/>
    <lineage>
        <taxon>Bacteria</taxon>
        <taxon>Pseudomonadati</taxon>
        <taxon>Pseudomonadota</taxon>
        <taxon>Gammaproteobacteria</taxon>
        <taxon>Cellvibrionales</taxon>
        <taxon>Cellvibrionaceae</taxon>
        <taxon>Pseudomaricurvus</taxon>
    </lineage>
</organism>
<dbReference type="InterPro" id="IPR011577">
    <property type="entry name" value="Cyt_b561_bac/Ni-Hgenase"/>
</dbReference>
<keyword evidence="4" id="KW-1003">Cell membrane</keyword>
<keyword evidence="7" id="KW-0479">Metal-binding</keyword>
<dbReference type="PANTHER" id="PTHR30529">
    <property type="entry name" value="CYTOCHROME B561"/>
    <property type="match status" value="1"/>
</dbReference>
<protein>
    <submittedName>
        <fullName evidence="15">Cytochrome b</fullName>
    </submittedName>
</protein>
<keyword evidence="10" id="KW-0408">Iron</keyword>
<evidence type="ECO:0000256" key="1">
    <source>
        <dbReference type="ARBA" id="ARBA00001970"/>
    </source>
</evidence>
<reference evidence="15" key="1">
    <citation type="submission" date="2020-03" db="EMBL/GenBank/DDBJ databases">
        <authorList>
            <person name="Guo F."/>
        </authorList>
    </citation>
    <scope>NUCLEOTIDE SEQUENCE</scope>
    <source>
        <strain evidence="15">JCM 30134</strain>
    </source>
</reference>
<dbReference type="InterPro" id="IPR052168">
    <property type="entry name" value="Cytochrome_b561_oxidase"/>
</dbReference>
<comment type="caution">
    <text evidence="15">The sequence shown here is derived from an EMBL/GenBank/DDBJ whole genome shotgun (WGS) entry which is preliminary data.</text>
</comment>
<gene>
    <name evidence="15" type="ORF">G8770_08035</name>
</gene>
<evidence type="ECO:0000256" key="13">
    <source>
        <dbReference type="SAM" id="Phobius"/>
    </source>
</evidence>
<evidence type="ECO:0000256" key="2">
    <source>
        <dbReference type="ARBA" id="ARBA00004651"/>
    </source>
</evidence>
<evidence type="ECO:0000256" key="6">
    <source>
        <dbReference type="ARBA" id="ARBA00022692"/>
    </source>
</evidence>
<comment type="similarity">
    <text evidence="12">Belongs to the cytochrome b561 family.</text>
</comment>
<dbReference type="RefSeq" id="WP_167184461.1">
    <property type="nucleotide sequence ID" value="NZ_JAAONZ010000004.1"/>
</dbReference>
<dbReference type="SUPFAM" id="SSF81342">
    <property type="entry name" value="Transmembrane di-heme cytochromes"/>
    <property type="match status" value="1"/>
</dbReference>
<evidence type="ECO:0000259" key="14">
    <source>
        <dbReference type="Pfam" id="PF01292"/>
    </source>
</evidence>
<evidence type="ECO:0000256" key="12">
    <source>
        <dbReference type="ARBA" id="ARBA00037975"/>
    </source>
</evidence>
<dbReference type="GO" id="GO:0020037">
    <property type="term" value="F:heme binding"/>
    <property type="evidence" value="ECO:0007669"/>
    <property type="project" value="TreeGrafter"/>
</dbReference>
<evidence type="ECO:0000256" key="9">
    <source>
        <dbReference type="ARBA" id="ARBA00022989"/>
    </source>
</evidence>
<keyword evidence="3" id="KW-0813">Transport</keyword>
<dbReference type="Gene3D" id="1.20.950.20">
    <property type="entry name" value="Transmembrane di-heme cytochromes, Chain C"/>
    <property type="match status" value="1"/>
</dbReference>
<keyword evidence="11 13" id="KW-0472">Membrane</keyword>
<keyword evidence="5" id="KW-0349">Heme</keyword>
<keyword evidence="6 13" id="KW-0812">Transmembrane</keyword>
<evidence type="ECO:0000256" key="3">
    <source>
        <dbReference type="ARBA" id="ARBA00022448"/>
    </source>
</evidence>
<comment type="cofactor">
    <cofactor evidence="1">
        <name>heme b</name>
        <dbReference type="ChEBI" id="CHEBI:60344"/>
    </cofactor>
</comment>
<evidence type="ECO:0000256" key="5">
    <source>
        <dbReference type="ARBA" id="ARBA00022617"/>
    </source>
</evidence>
<evidence type="ECO:0000313" key="16">
    <source>
        <dbReference type="Proteomes" id="UP000787472"/>
    </source>
</evidence>
<dbReference type="Pfam" id="PF01292">
    <property type="entry name" value="Ni_hydr_CYTB"/>
    <property type="match status" value="1"/>
</dbReference>
<evidence type="ECO:0000313" key="15">
    <source>
        <dbReference type="EMBL" id="NHO65484.1"/>
    </source>
</evidence>
<keyword evidence="9 13" id="KW-1133">Transmembrane helix</keyword>
<comment type="subcellular location">
    <subcellularLocation>
        <location evidence="2">Cell membrane</location>
        <topology evidence="2">Multi-pass membrane protein</topology>
    </subcellularLocation>
</comment>
<dbReference type="GO" id="GO:0009055">
    <property type="term" value="F:electron transfer activity"/>
    <property type="evidence" value="ECO:0007669"/>
    <property type="project" value="InterPro"/>
</dbReference>
<evidence type="ECO:0000256" key="7">
    <source>
        <dbReference type="ARBA" id="ARBA00022723"/>
    </source>
</evidence>
<dbReference type="Proteomes" id="UP000787472">
    <property type="component" value="Unassembled WGS sequence"/>
</dbReference>
<dbReference type="InterPro" id="IPR016174">
    <property type="entry name" value="Di-haem_cyt_TM"/>
</dbReference>
<dbReference type="GO" id="GO:0046872">
    <property type="term" value="F:metal ion binding"/>
    <property type="evidence" value="ECO:0007669"/>
    <property type="project" value="UniProtKB-KW"/>
</dbReference>
<feature type="transmembrane region" description="Helical" evidence="13">
    <location>
        <begin position="91"/>
        <end position="110"/>
    </location>
</feature>
<dbReference type="PANTHER" id="PTHR30529:SF1">
    <property type="entry name" value="CYTOCHROME B561 HOMOLOG 2"/>
    <property type="match status" value="1"/>
</dbReference>
<dbReference type="GO" id="GO:0022904">
    <property type="term" value="P:respiratory electron transport chain"/>
    <property type="evidence" value="ECO:0007669"/>
    <property type="project" value="InterPro"/>
</dbReference>
<dbReference type="EMBL" id="JAAONZ010000004">
    <property type="protein sequence ID" value="NHO65484.1"/>
    <property type="molecule type" value="Genomic_DNA"/>
</dbReference>
<evidence type="ECO:0000256" key="8">
    <source>
        <dbReference type="ARBA" id="ARBA00022982"/>
    </source>
</evidence>
<evidence type="ECO:0000256" key="11">
    <source>
        <dbReference type="ARBA" id="ARBA00023136"/>
    </source>
</evidence>
<name>A0A9E5MJQ4_9GAMM</name>
<dbReference type="AlphaFoldDB" id="A0A9E5MJQ4"/>
<evidence type="ECO:0000256" key="4">
    <source>
        <dbReference type="ARBA" id="ARBA00022475"/>
    </source>
</evidence>
<feature type="domain" description="Cytochrome b561 bacterial/Ni-hydrogenase" evidence="14">
    <location>
        <begin position="9"/>
        <end position="178"/>
    </location>
</feature>
<proteinExistence type="inferred from homology"/>